<keyword evidence="7" id="KW-1185">Reference proteome</keyword>
<dbReference type="InterPro" id="IPR014757">
    <property type="entry name" value="Tscrpt_reg_IclR_C"/>
</dbReference>
<evidence type="ECO:0008006" key="8">
    <source>
        <dbReference type="Google" id="ProtNLM"/>
    </source>
</evidence>
<protein>
    <recommendedName>
        <fullName evidence="8">IclR family transcriptional regulator</fullName>
    </recommendedName>
</protein>
<dbReference type="PANTHER" id="PTHR30136">
    <property type="entry name" value="HELIX-TURN-HELIX TRANSCRIPTIONAL REGULATOR, ICLR FAMILY"/>
    <property type="match status" value="1"/>
</dbReference>
<dbReference type="GO" id="GO:0003700">
    <property type="term" value="F:DNA-binding transcription factor activity"/>
    <property type="evidence" value="ECO:0007669"/>
    <property type="project" value="TreeGrafter"/>
</dbReference>
<feature type="domain" description="IclR-ED" evidence="5">
    <location>
        <begin position="70"/>
        <end position="248"/>
    </location>
</feature>
<name>A0A161ZRJ4_9BACI</name>
<gene>
    <name evidence="6" type="ORF">AZI98_13890</name>
</gene>
<dbReference type="GO" id="GO:0003677">
    <property type="term" value="F:DNA binding"/>
    <property type="evidence" value="ECO:0007669"/>
    <property type="project" value="UniProtKB-KW"/>
</dbReference>
<feature type="domain" description="HTH iclR-type" evidence="4">
    <location>
        <begin position="8"/>
        <end position="69"/>
    </location>
</feature>
<reference evidence="6 7" key="1">
    <citation type="submission" date="2016-04" db="EMBL/GenBank/DDBJ databases">
        <title>Draft genome sequence of Aeribacillus pallidus 8m3 from petroleum reservoir.</title>
        <authorList>
            <person name="Poltaraus A.B."/>
            <person name="Nazina T.N."/>
            <person name="Tourova T.P."/>
            <person name="Malakho S.M."/>
            <person name="Korshunova A.V."/>
            <person name="Sokolova D.S."/>
        </authorList>
    </citation>
    <scope>NUCLEOTIDE SEQUENCE [LARGE SCALE GENOMIC DNA]</scope>
    <source>
        <strain evidence="6 7">8m3</strain>
    </source>
</reference>
<dbReference type="PROSITE" id="PS51077">
    <property type="entry name" value="HTH_ICLR"/>
    <property type="match status" value="1"/>
</dbReference>
<dbReference type="Pfam" id="PF09339">
    <property type="entry name" value="HTH_IclR"/>
    <property type="match status" value="1"/>
</dbReference>
<accession>A0A161ZRJ4</accession>
<dbReference type="PANTHER" id="PTHR30136:SF8">
    <property type="entry name" value="TRANSCRIPTIONAL REGULATORY PROTEIN"/>
    <property type="match status" value="1"/>
</dbReference>
<dbReference type="Gene3D" id="3.30.450.40">
    <property type="match status" value="1"/>
</dbReference>
<evidence type="ECO:0000256" key="2">
    <source>
        <dbReference type="ARBA" id="ARBA00023125"/>
    </source>
</evidence>
<comment type="caution">
    <text evidence="6">The sequence shown here is derived from an EMBL/GenBank/DDBJ whole genome shotgun (WGS) entry which is preliminary data.</text>
</comment>
<dbReference type="SMART" id="SM00346">
    <property type="entry name" value="HTH_ICLR"/>
    <property type="match status" value="1"/>
</dbReference>
<evidence type="ECO:0000313" key="7">
    <source>
        <dbReference type="Proteomes" id="UP000076476"/>
    </source>
</evidence>
<dbReference type="InterPro" id="IPR029016">
    <property type="entry name" value="GAF-like_dom_sf"/>
</dbReference>
<evidence type="ECO:0000256" key="1">
    <source>
        <dbReference type="ARBA" id="ARBA00023015"/>
    </source>
</evidence>
<dbReference type="Proteomes" id="UP000076476">
    <property type="component" value="Unassembled WGS sequence"/>
</dbReference>
<dbReference type="OrthoDB" id="6687062at2"/>
<dbReference type="SUPFAM" id="SSF46785">
    <property type="entry name" value="Winged helix' DNA-binding domain"/>
    <property type="match status" value="1"/>
</dbReference>
<dbReference type="EMBL" id="LWBR01000048">
    <property type="protein sequence ID" value="KZN95527.1"/>
    <property type="molecule type" value="Genomic_DNA"/>
</dbReference>
<dbReference type="Pfam" id="PF01614">
    <property type="entry name" value="IclR_C"/>
    <property type="match status" value="1"/>
</dbReference>
<dbReference type="InterPro" id="IPR036388">
    <property type="entry name" value="WH-like_DNA-bd_sf"/>
</dbReference>
<dbReference type="InterPro" id="IPR005471">
    <property type="entry name" value="Tscrpt_reg_IclR_N"/>
</dbReference>
<dbReference type="InterPro" id="IPR050707">
    <property type="entry name" value="HTH_MetabolicPath_Reg"/>
</dbReference>
<sequence length="248" mass="27642">MEMEKKGIKSIEVGFSIVKAVSRSDEPLTITELSKICNMPKSQIYRYLVSLCRIGFLKKGSDLRYALGDELISIGIRAMENVDIHIKAQPFIKQLNKTLDETIALAIWIENEGPIFISWEESSKLIKINVRVGSIVPLTTSATGNIFAAFYPETKTKDLIDRELSKNQMNQKQLEETLSTIKKEGYAYTQSYLPGITAISAPIFGPNKELVAALTVIGLSGVIDISENSIYTKELLKTAKEISRELGY</sequence>
<dbReference type="InterPro" id="IPR036390">
    <property type="entry name" value="WH_DNA-bd_sf"/>
</dbReference>
<evidence type="ECO:0000256" key="3">
    <source>
        <dbReference type="ARBA" id="ARBA00023163"/>
    </source>
</evidence>
<dbReference type="Gene3D" id="1.10.10.10">
    <property type="entry name" value="Winged helix-like DNA-binding domain superfamily/Winged helix DNA-binding domain"/>
    <property type="match status" value="1"/>
</dbReference>
<proteinExistence type="predicted"/>
<dbReference type="STRING" id="33936.AZI98_13890"/>
<organism evidence="6 7">
    <name type="scientific">Aeribacillus pallidus</name>
    <dbReference type="NCBI Taxonomy" id="33936"/>
    <lineage>
        <taxon>Bacteria</taxon>
        <taxon>Bacillati</taxon>
        <taxon>Bacillota</taxon>
        <taxon>Bacilli</taxon>
        <taxon>Bacillales</taxon>
        <taxon>Bacillaceae</taxon>
        <taxon>Aeribacillus</taxon>
    </lineage>
</organism>
<evidence type="ECO:0000259" key="4">
    <source>
        <dbReference type="PROSITE" id="PS51077"/>
    </source>
</evidence>
<dbReference type="SUPFAM" id="SSF55781">
    <property type="entry name" value="GAF domain-like"/>
    <property type="match status" value="1"/>
</dbReference>
<keyword evidence="2" id="KW-0238">DNA-binding</keyword>
<evidence type="ECO:0000313" key="6">
    <source>
        <dbReference type="EMBL" id="KZN95527.1"/>
    </source>
</evidence>
<keyword evidence="3" id="KW-0804">Transcription</keyword>
<dbReference type="RefSeq" id="WP_063388872.1">
    <property type="nucleotide sequence ID" value="NZ_LWBR01000048.1"/>
</dbReference>
<dbReference type="AlphaFoldDB" id="A0A161ZRJ4"/>
<evidence type="ECO:0000259" key="5">
    <source>
        <dbReference type="PROSITE" id="PS51078"/>
    </source>
</evidence>
<keyword evidence="1" id="KW-0805">Transcription regulation</keyword>
<dbReference type="GO" id="GO:0045892">
    <property type="term" value="P:negative regulation of DNA-templated transcription"/>
    <property type="evidence" value="ECO:0007669"/>
    <property type="project" value="UniProtKB-ARBA"/>
</dbReference>
<dbReference type="PROSITE" id="PS51078">
    <property type="entry name" value="ICLR_ED"/>
    <property type="match status" value="1"/>
</dbReference>